<dbReference type="AlphaFoldDB" id="A0A2N0ZB44"/>
<proteinExistence type="predicted"/>
<organism evidence="2 3">
    <name type="scientific">Cytobacillus horneckiae</name>
    <dbReference type="NCBI Taxonomy" id="549687"/>
    <lineage>
        <taxon>Bacteria</taxon>
        <taxon>Bacillati</taxon>
        <taxon>Bacillota</taxon>
        <taxon>Bacilli</taxon>
        <taxon>Bacillales</taxon>
        <taxon>Bacillaceae</taxon>
        <taxon>Cytobacillus</taxon>
    </lineage>
</organism>
<gene>
    <name evidence="2" type="ORF">CWS20_22365</name>
</gene>
<name>A0A2N0ZB44_9BACI</name>
<feature type="domain" description="Tubby C-terminal" evidence="1">
    <location>
        <begin position="4"/>
        <end position="173"/>
    </location>
</feature>
<dbReference type="Proteomes" id="UP000233343">
    <property type="component" value="Unassembled WGS sequence"/>
</dbReference>
<keyword evidence="3" id="KW-1185">Reference proteome</keyword>
<reference evidence="2 3" key="1">
    <citation type="journal article" date="2010" name="Int. J. Syst. Evol. Microbiol.">
        <title>Bacillus horneckiae sp. nov., isolated from a spacecraft-assembly clean room.</title>
        <authorList>
            <person name="Vaishampayan P."/>
            <person name="Probst A."/>
            <person name="Krishnamurthi S."/>
            <person name="Ghosh S."/>
            <person name="Osman S."/>
            <person name="McDowall A."/>
            <person name="Ruckmani A."/>
            <person name="Mayilraj S."/>
            <person name="Venkateswaran K."/>
        </authorList>
    </citation>
    <scope>NUCLEOTIDE SEQUENCE [LARGE SCALE GENOMIC DNA]</scope>
    <source>
        <strain evidence="3">1PO1SC</strain>
    </source>
</reference>
<comment type="caution">
    <text evidence="2">The sequence shown here is derived from an EMBL/GenBank/DDBJ whole genome shotgun (WGS) entry which is preliminary data.</text>
</comment>
<dbReference type="InterPro" id="IPR056944">
    <property type="entry name" value="Tubby_C-like"/>
</dbReference>
<evidence type="ECO:0000259" key="1">
    <source>
        <dbReference type="Pfam" id="PF23728"/>
    </source>
</evidence>
<dbReference type="RefSeq" id="WP_066196136.1">
    <property type="nucleotide sequence ID" value="NZ_JARMMB010000009.1"/>
</dbReference>
<accession>A0A2N0ZB44</accession>
<evidence type="ECO:0000313" key="2">
    <source>
        <dbReference type="EMBL" id="PKG26728.1"/>
    </source>
</evidence>
<evidence type="ECO:0000313" key="3">
    <source>
        <dbReference type="Proteomes" id="UP000233343"/>
    </source>
</evidence>
<dbReference type="Pfam" id="PF23728">
    <property type="entry name" value="Tubby_C_like"/>
    <property type="match status" value="1"/>
</dbReference>
<protein>
    <recommendedName>
        <fullName evidence="1">Tubby C-terminal domain-containing protein</fullName>
    </recommendedName>
</protein>
<dbReference type="EMBL" id="PISD01000059">
    <property type="protein sequence ID" value="PKG26728.1"/>
    <property type="molecule type" value="Genomic_DNA"/>
</dbReference>
<sequence length="177" mass="20709">MKQYHYPTSIVGTSTKTLKIYTGTSKIGEIKGYYDNVIKKIIDNYTDRSNPFFIRYQIIDEYGSVRFTSKNGGALKRKVYITYLSDNGTNHELIMLDTKHFDGFGEKGVNFNFNGKDYYIIKHIFEPAQLFHLNNLIADWNIEHRSGRVVIKIFEQDYLDEYLIIGLFHAWFYASKG</sequence>